<accession>A0A9W9LKE2</accession>
<evidence type="ECO:0000313" key="9">
    <source>
        <dbReference type="EMBL" id="KAJ5160684.1"/>
    </source>
</evidence>
<keyword evidence="4 7" id="KW-0472">Membrane</keyword>
<feature type="domain" description="Rhodopsin" evidence="8">
    <location>
        <begin position="37"/>
        <end position="291"/>
    </location>
</feature>
<dbReference type="InterPro" id="IPR052337">
    <property type="entry name" value="SAT4-like"/>
</dbReference>
<dbReference type="Proteomes" id="UP001149163">
    <property type="component" value="Unassembled WGS sequence"/>
</dbReference>
<dbReference type="RefSeq" id="XP_056542241.1">
    <property type="nucleotide sequence ID" value="XM_056689812.1"/>
</dbReference>
<feature type="transmembrane region" description="Helical" evidence="7">
    <location>
        <begin position="232"/>
        <end position="254"/>
    </location>
</feature>
<feature type="region of interest" description="Disordered" evidence="6">
    <location>
        <begin position="316"/>
        <end position="337"/>
    </location>
</feature>
<evidence type="ECO:0000313" key="10">
    <source>
        <dbReference type="Proteomes" id="UP001149163"/>
    </source>
</evidence>
<feature type="transmembrane region" description="Helical" evidence="7">
    <location>
        <begin position="53"/>
        <end position="74"/>
    </location>
</feature>
<evidence type="ECO:0000256" key="4">
    <source>
        <dbReference type="ARBA" id="ARBA00023136"/>
    </source>
</evidence>
<feature type="transmembrane region" description="Helical" evidence="7">
    <location>
        <begin position="197"/>
        <end position="220"/>
    </location>
</feature>
<feature type="transmembrane region" description="Helical" evidence="7">
    <location>
        <begin position="121"/>
        <end position="140"/>
    </location>
</feature>
<dbReference type="Pfam" id="PF20684">
    <property type="entry name" value="Fung_rhodopsin"/>
    <property type="match status" value="1"/>
</dbReference>
<evidence type="ECO:0000256" key="6">
    <source>
        <dbReference type="SAM" id="MobiDB-lite"/>
    </source>
</evidence>
<evidence type="ECO:0000256" key="3">
    <source>
        <dbReference type="ARBA" id="ARBA00022989"/>
    </source>
</evidence>
<evidence type="ECO:0000259" key="8">
    <source>
        <dbReference type="Pfam" id="PF20684"/>
    </source>
</evidence>
<comment type="similarity">
    <text evidence="5">Belongs to the SAT4 family.</text>
</comment>
<dbReference type="GeneID" id="81428988"/>
<name>A0A9W9LKE2_9EURO</name>
<feature type="transmembrane region" description="Helical" evidence="7">
    <location>
        <begin position="274"/>
        <end position="294"/>
    </location>
</feature>
<dbReference type="EMBL" id="JAPQKN010000004">
    <property type="protein sequence ID" value="KAJ5160684.1"/>
    <property type="molecule type" value="Genomic_DNA"/>
</dbReference>
<dbReference type="OrthoDB" id="10017208at2759"/>
<evidence type="ECO:0000256" key="5">
    <source>
        <dbReference type="ARBA" id="ARBA00038359"/>
    </source>
</evidence>
<comment type="subcellular location">
    <subcellularLocation>
        <location evidence="1">Membrane</location>
        <topology evidence="1">Multi-pass membrane protein</topology>
    </subcellularLocation>
</comment>
<gene>
    <name evidence="9" type="ORF">N7482_007688</name>
</gene>
<dbReference type="PANTHER" id="PTHR33048:SF146">
    <property type="entry name" value="INTEGRAL MEMBRANE PROTEIN"/>
    <property type="match status" value="1"/>
</dbReference>
<organism evidence="9 10">
    <name type="scientific">Penicillium canariense</name>
    <dbReference type="NCBI Taxonomy" id="189055"/>
    <lineage>
        <taxon>Eukaryota</taxon>
        <taxon>Fungi</taxon>
        <taxon>Dikarya</taxon>
        <taxon>Ascomycota</taxon>
        <taxon>Pezizomycotina</taxon>
        <taxon>Eurotiomycetes</taxon>
        <taxon>Eurotiomycetidae</taxon>
        <taxon>Eurotiales</taxon>
        <taxon>Aspergillaceae</taxon>
        <taxon>Penicillium</taxon>
    </lineage>
</organism>
<sequence>MGWVHNASPEAQAASQHQVILGVCLTLTLLMVVTVCLRLSVRARASRLGPADYVMVVSMIFSIIYSALCISREYHIARLVSQSQTELLVLESRYGLGLPLKLRPKPDLATYTKLNYAGRPFYQLGIAGFKASLCLSYLRLLSGTSMTFYRIFIWVVIGLCTAGHIAGALVLILNCSPVHRGWDPTVSGSCLPVGPTFYGLAIFTIVADVVIIFLPIPLLLRLKIKPAQKAGVVCLFLLGLFTTICSILRLTQIHRVAFGDGNSTMLVLWGTIEFNIGNIVTCVPYLAPLLRGFARDFRSTSGRKYDSRGRSYGMETWPKGQHSHLQSNASAAVPKRSPSEELILASREHSHGGIEMTVEYSVSLENGSTRAR</sequence>
<evidence type="ECO:0000256" key="2">
    <source>
        <dbReference type="ARBA" id="ARBA00022692"/>
    </source>
</evidence>
<comment type="caution">
    <text evidence="9">The sequence shown here is derived from an EMBL/GenBank/DDBJ whole genome shotgun (WGS) entry which is preliminary data.</text>
</comment>
<dbReference type="PANTHER" id="PTHR33048">
    <property type="entry name" value="PTH11-LIKE INTEGRAL MEMBRANE PROTEIN (AFU_ORTHOLOGUE AFUA_5G11245)"/>
    <property type="match status" value="1"/>
</dbReference>
<dbReference type="AlphaFoldDB" id="A0A9W9LKE2"/>
<evidence type="ECO:0000256" key="1">
    <source>
        <dbReference type="ARBA" id="ARBA00004141"/>
    </source>
</evidence>
<reference evidence="9" key="2">
    <citation type="journal article" date="2023" name="IMA Fungus">
        <title>Comparative genomic study of the Penicillium genus elucidates a diverse pangenome and 15 lateral gene transfer events.</title>
        <authorList>
            <person name="Petersen C."/>
            <person name="Sorensen T."/>
            <person name="Nielsen M.R."/>
            <person name="Sondergaard T.E."/>
            <person name="Sorensen J.L."/>
            <person name="Fitzpatrick D.A."/>
            <person name="Frisvad J.C."/>
            <person name="Nielsen K.L."/>
        </authorList>
    </citation>
    <scope>NUCLEOTIDE SEQUENCE</scope>
    <source>
        <strain evidence="9">IBT 26290</strain>
    </source>
</reference>
<keyword evidence="10" id="KW-1185">Reference proteome</keyword>
<reference evidence="9" key="1">
    <citation type="submission" date="2022-11" db="EMBL/GenBank/DDBJ databases">
        <authorList>
            <person name="Petersen C."/>
        </authorList>
    </citation>
    <scope>NUCLEOTIDE SEQUENCE</scope>
    <source>
        <strain evidence="9">IBT 26290</strain>
    </source>
</reference>
<dbReference type="GO" id="GO:0016020">
    <property type="term" value="C:membrane"/>
    <property type="evidence" value="ECO:0007669"/>
    <property type="project" value="UniProtKB-SubCell"/>
</dbReference>
<keyword evidence="3 7" id="KW-1133">Transmembrane helix</keyword>
<feature type="transmembrane region" description="Helical" evidence="7">
    <location>
        <begin position="152"/>
        <end position="173"/>
    </location>
</feature>
<evidence type="ECO:0000256" key="7">
    <source>
        <dbReference type="SAM" id="Phobius"/>
    </source>
</evidence>
<feature type="transmembrane region" description="Helical" evidence="7">
    <location>
        <begin position="20"/>
        <end position="41"/>
    </location>
</feature>
<keyword evidence="2 7" id="KW-0812">Transmembrane</keyword>
<protein>
    <recommendedName>
        <fullName evidence="8">Rhodopsin domain-containing protein</fullName>
    </recommendedName>
</protein>
<dbReference type="InterPro" id="IPR049326">
    <property type="entry name" value="Rhodopsin_dom_fungi"/>
</dbReference>
<proteinExistence type="inferred from homology"/>